<sequence length="177" mass="18510">MHAYSMKEDIARTWLAELIVSAETGEFDADADLAALLMGATVEDSAVANVQPQHRATPAIGLGWDPRAPGQEDVTSQLIQQAQGPVGALAGPAHTHLELQYVDDGDDWAYQWLLKWVVPGPLTVASAPRPVDQLGGNAYGIDAALAVLSEAAHAANALLDQLAAFGPASPPEPGTSR</sequence>
<proteinExistence type="predicted"/>
<keyword evidence="2" id="KW-1185">Reference proteome</keyword>
<dbReference type="Proteomes" id="UP001597083">
    <property type="component" value="Unassembled WGS sequence"/>
</dbReference>
<gene>
    <name evidence="1" type="ORF">ACFQ07_32165</name>
</gene>
<reference evidence="2" key="1">
    <citation type="journal article" date="2019" name="Int. J. Syst. Evol. Microbiol.">
        <title>The Global Catalogue of Microorganisms (GCM) 10K type strain sequencing project: providing services to taxonomists for standard genome sequencing and annotation.</title>
        <authorList>
            <consortium name="The Broad Institute Genomics Platform"/>
            <consortium name="The Broad Institute Genome Sequencing Center for Infectious Disease"/>
            <person name="Wu L."/>
            <person name="Ma J."/>
        </authorList>
    </citation>
    <scope>NUCLEOTIDE SEQUENCE [LARGE SCALE GENOMIC DNA]</scope>
    <source>
        <strain evidence="2">JCM 31696</strain>
    </source>
</reference>
<protein>
    <recommendedName>
        <fullName evidence="3">SRPBCC family protein</fullName>
    </recommendedName>
</protein>
<evidence type="ECO:0000313" key="2">
    <source>
        <dbReference type="Proteomes" id="UP001597083"/>
    </source>
</evidence>
<evidence type="ECO:0000313" key="1">
    <source>
        <dbReference type="EMBL" id="MFD0856930.1"/>
    </source>
</evidence>
<name>A0ABW3CRT6_9ACTN</name>
<accession>A0ABW3CRT6</accession>
<organism evidence="1 2">
    <name type="scientific">Actinomadura adrarensis</name>
    <dbReference type="NCBI Taxonomy" id="1819600"/>
    <lineage>
        <taxon>Bacteria</taxon>
        <taxon>Bacillati</taxon>
        <taxon>Actinomycetota</taxon>
        <taxon>Actinomycetes</taxon>
        <taxon>Streptosporangiales</taxon>
        <taxon>Thermomonosporaceae</taxon>
        <taxon>Actinomadura</taxon>
    </lineage>
</organism>
<comment type="caution">
    <text evidence="1">The sequence shown here is derived from an EMBL/GenBank/DDBJ whole genome shotgun (WGS) entry which is preliminary data.</text>
</comment>
<dbReference type="EMBL" id="JBHTIR010004305">
    <property type="protein sequence ID" value="MFD0856930.1"/>
    <property type="molecule type" value="Genomic_DNA"/>
</dbReference>
<evidence type="ECO:0008006" key="3">
    <source>
        <dbReference type="Google" id="ProtNLM"/>
    </source>
</evidence>